<dbReference type="InterPro" id="IPR051828">
    <property type="entry name" value="HAD-like_hydrolase_domain"/>
</dbReference>
<evidence type="ECO:0008006" key="3">
    <source>
        <dbReference type="Google" id="ProtNLM"/>
    </source>
</evidence>
<dbReference type="Gene3D" id="3.40.50.1000">
    <property type="entry name" value="HAD superfamily/HAD-like"/>
    <property type="match status" value="1"/>
</dbReference>
<accession>A0A1Y2MEX9</accession>
<dbReference type="Gene3D" id="1.10.150.720">
    <property type="entry name" value="Haloacid dehalogenase-like hydrolase"/>
    <property type="match status" value="1"/>
</dbReference>
<dbReference type="EMBL" id="KZ107838">
    <property type="protein sequence ID" value="OSS54695.1"/>
    <property type="molecule type" value="Genomic_DNA"/>
</dbReference>
<dbReference type="InterPro" id="IPR023214">
    <property type="entry name" value="HAD_sf"/>
</dbReference>
<dbReference type="PANTHER" id="PTHR46191:SF2">
    <property type="entry name" value="HALOACID DEHALOGENASE-LIKE HYDROLASE DOMAIN-CONTAINING PROTEIN 3"/>
    <property type="match status" value="1"/>
</dbReference>
<dbReference type="PANTHER" id="PTHR46191">
    <property type="match status" value="1"/>
</dbReference>
<dbReference type="SUPFAM" id="SSF56784">
    <property type="entry name" value="HAD-like"/>
    <property type="match status" value="1"/>
</dbReference>
<evidence type="ECO:0000313" key="1">
    <source>
        <dbReference type="EMBL" id="OSS54695.1"/>
    </source>
</evidence>
<dbReference type="InterPro" id="IPR044924">
    <property type="entry name" value="HAD-SF_hydro_IA_REG-2-like_cap"/>
</dbReference>
<dbReference type="Pfam" id="PF00702">
    <property type="entry name" value="Hydrolase"/>
    <property type="match status" value="1"/>
</dbReference>
<organism evidence="1 2">
    <name type="scientific">Epicoccum nigrum</name>
    <name type="common">Soil fungus</name>
    <name type="synonym">Epicoccum purpurascens</name>
    <dbReference type="NCBI Taxonomy" id="105696"/>
    <lineage>
        <taxon>Eukaryota</taxon>
        <taxon>Fungi</taxon>
        <taxon>Dikarya</taxon>
        <taxon>Ascomycota</taxon>
        <taxon>Pezizomycotina</taxon>
        <taxon>Dothideomycetes</taxon>
        <taxon>Pleosporomycetidae</taxon>
        <taxon>Pleosporales</taxon>
        <taxon>Pleosporineae</taxon>
        <taxon>Didymellaceae</taxon>
        <taxon>Epicoccum</taxon>
    </lineage>
</organism>
<dbReference type="AlphaFoldDB" id="A0A1Y2MEX9"/>
<dbReference type="OMA" id="WWRQLIA"/>
<dbReference type="InParanoid" id="A0A1Y2MEX9"/>
<name>A0A1Y2MEX9_EPING</name>
<dbReference type="GO" id="GO:0005634">
    <property type="term" value="C:nucleus"/>
    <property type="evidence" value="ECO:0007669"/>
    <property type="project" value="TreeGrafter"/>
</dbReference>
<sequence length="311" mass="34791">MMFPTRVRYAKKNLLLCFDAFGTLFHPNIPIPSAYAQAAIKHGVKLDVKDPAGAVAKEFKLAFKEASKQSPNYGKAVGLGAEKWWAQVINNTFRRWLKPGEDVPQALVNDLLQRYSTKEGYDIYPDVVPFFRKLQTKTLSETENSWPWEKTIVGVITNSDDRVPGILSSFGLRVGPRRVDTPDQRTAEVALQDDISFIVLSYDVGVGKPDPAMFDAAVDSLKEILDGCGDELRAEDFEKVYVGDEMQNDYYGAQTAGWQALLLDRTNTFEKIFEEQGKSIIKTTVTQSGWEGPSEIRAINGLEALEGWRPS</sequence>
<keyword evidence="2" id="KW-1185">Reference proteome</keyword>
<dbReference type="FunCoup" id="A0A1Y2MEX9">
    <property type="interactions" value="145"/>
</dbReference>
<evidence type="ECO:0000313" key="2">
    <source>
        <dbReference type="Proteomes" id="UP000193240"/>
    </source>
</evidence>
<gene>
    <name evidence="1" type="ORF">B5807_00483</name>
</gene>
<protein>
    <recommendedName>
        <fullName evidence="3">Haloacid dehalogenase-like hydrolase domain-containing protein 3</fullName>
    </recommendedName>
</protein>
<dbReference type="Proteomes" id="UP000193240">
    <property type="component" value="Unassembled WGS sequence"/>
</dbReference>
<reference evidence="1 2" key="1">
    <citation type="journal article" date="2017" name="Genome Announc.">
        <title>Genome sequence of the saprophytic ascomycete Epicoccum nigrum ICMP 19927 strain isolated from New Zealand.</title>
        <authorList>
            <person name="Fokin M."/>
            <person name="Fleetwood D."/>
            <person name="Weir B.S."/>
            <person name="Villas-Boas S.G."/>
        </authorList>
    </citation>
    <scope>NUCLEOTIDE SEQUENCE [LARGE SCALE GENOMIC DNA]</scope>
    <source>
        <strain evidence="1 2">ICMP 19927</strain>
    </source>
</reference>
<dbReference type="STRING" id="105696.A0A1Y2MEX9"/>
<proteinExistence type="predicted"/>
<dbReference type="InterPro" id="IPR036412">
    <property type="entry name" value="HAD-like_sf"/>
</dbReference>